<evidence type="ECO:0000313" key="3">
    <source>
        <dbReference type="Proteomes" id="UP000622317"/>
    </source>
</evidence>
<name>A0A927F651_9BACT</name>
<keyword evidence="1" id="KW-0732">Signal</keyword>
<dbReference type="Proteomes" id="UP000622317">
    <property type="component" value="Unassembled WGS sequence"/>
</dbReference>
<proteinExistence type="predicted"/>
<dbReference type="SUPFAM" id="SSF48208">
    <property type="entry name" value="Six-hairpin glycosidases"/>
    <property type="match status" value="1"/>
</dbReference>
<dbReference type="Gene3D" id="2.70.98.50">
    <property type="entry name" value="putative glycoside hydrolase family protein from bacillus halodurans"/>
    <property type="match status" value="1"/>
</dbReference>
<accession>A0A927F651</accession>
<feature type="signal peptide" evidence="1">
    <location>
        <begin position="1"/>
        <end position="19"/>
    </location>
</feature>
<dbReference type="InterPro" id="IPR012341">
    <property type="entry name" value="6hp_glycosidase-like_sf"/>
</dbReference>
<feature type="chain" id="PRO_5037036643" description="Glycoside hydrolase family 65" evidence="1">
    <location>
        <begin position="20"/>
        <end position="719"/>
    </location>
</feature>
<protein>
    <recommendedName>
        <fullName evidence="4">Glycoside hydrolase family 65</fullName>
    </recommendedName>
</protein>
<dbReference type="Gene3D" id="1.50.10.10">
    <property type="match status" value="1"/>
</dbReference>
<keyword evidence="3" id="KW-1185">Reference proteome</keyword>
<evidence type="ECO:0000256" key="1">
    <source>
        <dbReference type="SAM" id="SignalP"/>
    </source>
</evidence>
<dbReference type="GO" id="GO:0005975">
    <property type="term" value="P:carbohydrate metabolic process"/>
    <property type="evidence" value="ECO:0007669"/>
    <property type="project" value="InterPro"/>
</dbReference>
<reference evidence="2" key="1">
    <citation type="submission" date="2020-09" db="EMBL/GenBank/DDBJ databases">
        <title>Pelagicoccus enzymogenes sp. nov. with an EPS production, isolated from marine sediment.</title>
        <authorList>
            <person name="Feng X."/>
        </authorList>
    </citation>
    <scope>NUCLEOTIDE SEQUENCE</scope>
    <source>
        <strain evidence="2">NFK12</strain>
    </source>
</reference>
<dbReference type="InterPro" id="IPR008928">
    <property type="entry name" value="6-hairpin_glycosidase_sf"/>
</dbReference>
<organism evidence="2 3">
    <name type="scientific">Pelagicoccus enzymogenes</name>
    <dbReference type="NCBI Taxonomy" id="2773457"/>
    <lineage>
        <taxon>Bacteria</taxon>
        <taxon>Pseudomonadati</taxon>
        <taxon>Verrucomicrobiota</taxon>
        <taxon>Opitutia</taxon>
        <taxon>Puniceicoccales</taxon>
        <taxon>Pelagicoccaceae</taxon>
        <taxon>Pelagicoccus</taxon>
    </lineage>
</organism>
<gene>
    <name evidence="2" type="ORF">IEN85_06505</name>
</gene>
<dbReference type="RefSeq" id="WP_191616277.1">
    <property type="nucleotide sequence ID" value="NZ_JACYFG010000007.1"/>
</dbReference>
<comment type="caution">
    <text evidence="2">The sequence shown here is derived from an EMBL/GenBank/DDBJ whole genome shotgun (WGS) entry which is preliminary data.</text>
</comment>
<dbReference type="AlphaFoldDB" id="A0A927F651"/>
<evidence type="ECO:0000313" key="2">
    <source>
        <dbReference type="EMBL" id="MBD5779138.1"/>
    </source>
</evidence>
<sequence>MKLPLIFTLSIHLATSVLASAPAPIDRQAVVSRHNPSLTAIDYGAPLTVGNGAFAFTVDITGLQSFGEAYHQNAIPLETLARWCWVTEENAEGYTLADASVEFVQPNGKTILLPSRGTSTEAGLWLRRNPRLHPLGQLSLVWDDAPNGQLAESDIQSPQQTLDLWQGVITSSFTLAGQAVTVTTTCDAATDTIAVKIDSPLVAQGKLHARLDFPKGHDLAVKNTPGLDWTSPDSHRSTLVDQHTIAREVESTHYFATCSNALQQVDTHSFLIGKGVEAQLQTPNSTQFTLRYASFADAAPSYQTALQRGRDRWETFWSTGAAVDFAGSTNPLADKLEKRMILSRYLTAAQSVAPVPPQESGLTCNTWYGKHHTEMTWWNIGHFIPWGKSEYAETNLQWFLDNLPNARLLAESRGLRGARWSKMTGPDMRESPGGNPMIFWNQPHPIHLSHMLWKQSGSEETLRRYAELVLDTADCLATMLHFDEERGEYLLGPPLWIAQEIHDQATSQNPSFELAYWRLALQIAQEWREALSLPRHPEWDHAIAHMPELPQAHGMYVALESHPDTWDNIDSRHDHPQMLMPLGFLPDTDYVNRDIMHATLDGVIAHWDWEAKIWGWDYPMIAMTATRLGRPQEALEILLRDGPNNVYNANGHCPQGSDRVRRSANQSRPEIAVYLPANGSFLSTLALMVAGWEGCQVEHPGFPKDGTWTIRAEGLSPLL</sequence>
<evidence type="ECO:0008006" key="4">
    <source>
        <dbReference type="Google" id="ProtNLM"/>
    </source>
</evidence>
<dbReference type="EMBL" id="JACYFG010000007">
    <property type="protein sequence ID" value="MBD5779138.1"/>
    <property type="molecule type" value="Genomic_DNA"/>
</dbReference>